<keyword evidence="1" id="KW-0106">Calcium</keyword>
<dbReference type="EMBL" id="CT868036">
    <property type="protein sequence ID" value="CAK65113.1"/>
    <property type="molecule type" value="Genomic_DNA"/>
</dbReference>
<keyword evidence="4" id="KW-1185">Reference proteome</keyword>
<protein>
    <recommendedName>
        <fullName evidence="2">EF-hand domain-containing protein</fullName>
    </recommendedName>
</protein>
<evidence type="ECO:0000313" key="3">
    <source>
        <dbReference type="EMBL" id="CAK65113.1"/>
    </source>
</evidence>
<evidence type="ECO:0000256" key="1">
    <source>
        <dbReference type="ARBA" id="ARBA00022837"/>
    </source>
</evidence>
<accession>A0C2U6</accession>
<dbReference type="SMART" id="SM00054">
    <property type="entry name" value="EFh"/>
    <property type="match status" value="2"/>
</dbReference>
<dbReference type="Proteomes" id="UP000000600">
    <property type="component" value="Unassembled WGS sequence"/>
</dbReference>
<dbReference type="InParanoid" id="A0C2U6"/>
<dbReference type="SUPFAM" id="SSF47473">
    <property type="entry name" value="EF-hand"/>
    <property type="match status" value="1"/>
</dbReference>
<dbReference type="PROSITE" id="PS00018">
    <property type="entry name" value="EF_HAND_1"/>
    <property type="match status" value="1"/>
</dbReference>
<gene>
    <name evidence="3" type="ORF">GSPATT00034591001</name>
</gene>
<dbReference type="InterPro" id="IPR011992">
    <property type="entry name" value="EF-hand-dom_pair"/>
</dbReference>
<dbReference type="eggNOG" id="ENOG502SG6P">
    <property type="taxonomic scope" value="Eukaryota"/>
</dbReference>
<dbReference type="Pfam" id="PF13499">
    <property type="entry name" value="EF-hand_7"/>
    <property type="match status" value="1"/>
</dbReference>
<proteinExistence type="predicted"/>
<dbReference type="PROSITE" id="PS50222">
    <property type="entry name" value="EF_HAND_2"/>
    <property type="match status" value="1"/>
</dbReference>
<dbReference type="OrthoDB" id="310790at2759"/>
<sequence length="191" mass="22743">MGPTQGKELSPQMRDRVLKLFARFDVDGSKSIEKSETIKYWKSNFAKLNTEELFKSVDTDNSGTISEEEWLNFWTSVLRSGHTEEDIADEVIGKHRVRVIMGQIREFGQKKRVKQIYYIIIYIIQQYIENKFKLVDDVYHSFKDSMDESCSEEWIIILSEKGWRQIEDQIYYYYQNSLQLLNLFVLHNSDQ</sequence>
<feature type="domain" description="EF-hand" evidence="2">
    <location>
        <begin position="45"/>
        <end position="80"/>
    </location>
</feature>
<dbReference type="InterPro" id="IPR002048">
    <property type="entry name" value="EF_hand_dom"/>
</dbReference>
<dbReference type="RefSeq" id="XP_001432510.1">
    <property type="nucleotide sequence ID" value="XM_001432473.1"/>
</dbReference>
<organism evidence="3 4">
    <name type="scientific">Paramecium tetraurelia</name>
    <dbReference type="NCBI Taxonomy" id="5888"/>
    <lineage>
        <taxon>Eukaryota</taxon>
        <taxon>Sar</taxon>
        <taxon>Alveolata</taxon>
        <taxon>Ciliophora</taxon>
        <taxon>Intramacronucleata</taxon>
        <taxon>Oligohymenophorea</taxon>
        <taxon>Peniculida</taxon>
        <taxon>Parameciidae</taxon>
        <taxon>Paramecium</taxon>
    </lineage>
</organism>
<dbReference type="InterPro" id="IPR018247">
    <property type="entry name" value="EF_Hand_1_Ca_BS"/>
</dbReference>
<reference evidence="3 4" key="1">
    <citation type="journal article" date="2006" name="Nature">
        <title>Global trends of whole-genome duplications revealed by the ciliate Paramecium tetraurelia.</title>
        <authorList>
            <consortium name="Genoscope"/>
            <person name="Aury J.-M."/>
            <person name="Jaillon O."/>
            <person name="Duret L."/>
            <person name="Noel B."/>
            <person name="Jubin C."/>
            <person name="Porcel B.M."/>
            <person name="Segurens B."/>
            <person name="Daubin V."/>
            <person name="Anthouard V."/>
            <person name="Aiach N."/>
            <person name="Arnaiz O."/>
            <person name="Billaut A."/>
            <person name="Beisson J."/>
            <person name="Blanc I."/>
            <person name="Bouhouche K."/>
            <person name="Camara F."/>
            <person name="Duharcourt S."/>
            <person name="Guigo R."/>
            <person name="Gogendeau D."/>
            <person name="Katinka M."/>
            <person name="Keller A.-M."/>
            <person name="Kissmehl R."/>
            <person name="Klotz C."/>
            <person name="Koll F."/>
            <person name="Le Moue A."/>
            <person name="Lepere C."/>
            <person name="Malinsky S."/>
            <person name="Nowacki M."/>
            <person name="Nowak J.K."/>
            <person name="Plattner H."/>
            <person name="Poulain J."/>
            <person name="Ruiz F."/>
            <person name="Serrano V."/>
            <person name="Zagulski M."/>
            <person name="Dessen P."/>
            <person name="Betermier M."/>
            <person name="Weissenbach J."/>
            <person name="Scarpelli C."/>
            <person name="Schachter V."/>
            <person name="Sperling L."/>
            <person name="Meyer E."/>
            <person name="Cohen J."/>
            <person name="Wincker P."/>
        </authorList>
    </citation>
    <scope>NUCLEOTIDE SEQUENCE [LARGE SCALE GENOMIC DNA]</scope>
    <source>
        <strain evidence="3 4">Stock d4-2</strain>
    </source>
</reference>
<dbReference type="HOGENOM" id="CLU_1424014_0_0_1"/>
<dbReference type="AlphaFoldDB" id="A0C2U6"/>
<evidence type="ECO:0000313" key="4">
    <source>
        <dbReference type="Proteomes" id="UP000000600"/>
    </source>
</evidence>
<dbReference type="CDD" id="cd00051">
    <property type="entry name" value="EFh"/>
    <property type="match status" value="1"/>
</dbReference>
<dbReference type="KEGG" id="ptm:GSPATT00034591001"/>
<name>A0C2U6_PARTE</name>
<dbReference type="GeneID" id="5018295"/>
<dbReference type="Gene3D" id="1.10.238.10">
    <property type="entry name" value="EF-hand"/>
    <property type="match status" value="1"/>
</dbReference>
<dbReference type="GO" id="GO:0005509">
    <property type="term" value="F:calcium ion binding"/>
    <property type="evidence" value="ECO:0007669"/>
    <property type="project" value="InterPro"/>
</dbReference>
<evidence type="ECO:0000259" key="2">
    <source>
        <dbReference type="PROSITE" id="PS50222"/>
    </source>
</evidence>